<evidence type="ECO:0000256" key="13">
    <source>
        <dbReference type="SAM" id="MobiDB-lite"/>
    </source>
</evidence>
<feature type="region of interest" description="Disordered" evidence="13">
    <location>
        <begin position="1"/>
        <end position="50"/>
    </location>
</feature>
<dbReference type="InterPro" id="IPR024704">
    <property type="entry name" value="SMC"/>
</dbReference>
<evidence type="ECO:0000256" key="1">
    <source>
        <dbReference type="ARBA" id="ARBA00004123"/>
    </source>
</evidence>
<keyword evidence="16" id="KW-1185">Reference proteome</keyword>
<evidence type="ECO:0000256" key="10">
    <source>
        <dbReference type="ARBA" id="ARBA00023306"/>
    </source>
</evidence>
<dbReference type="PANTHER" id="PTHR18937:SF172">
    <property type="entry name" value="STRUCTURAL MAINTENANCE OF CHROMOSOMES PROTEIN"/>
    <property type="match status" value="1"/>
</dbReference>
<feature type="region of interest" description="Disordered" evidence="13">
    <location>
        <begin position="432"/>
        <end position="453"/>
    </location>
</feature>
<dbReference type="PANTHER" id="PTHR18937">
    <property type="entry name" value="STRUCTURAL MAINTENANCE OF CHROMOSOMES SMC FAMILY MEMBER"/>
    <property type="match status" value="1"/>
</dbReference>
<evidence type="ECO:0000256" key="7">
    <source>
        <dbReference type="ARBA" id="ARBA00023054"/>
    </source>
</evidence>
<dbReference type="OrthoDB" id="5575062at2759"/>
<dbReference type="InterPro" id="IPR036277">
    <property type="entry name" value="SMC_hinge_sf"/>
</dbReference>
<dbReference type="Pfam" id="PF06470">
    <property type="entry name" value="SMC_hinge"/>
    <property type="match status" value="1"/>
</dbReference>
<protein>
    <recommendedName>
        <fullName evidence="11">Structural maintenance of chromosomes protein</fullName>
    </recommendedName>
</protein>
<gene>
    <name evidence="15" type="ORF">MVES_000865</name>
</gene>
<dbReference type="FunFam" id="3.40.50.300:FF:000481">
    <property type="entry name" value="Structural maintenance of chromosomes 4"/>
    <property type="match status" value="1"/>
</dbReference>
<keyword evidence="10" id="KW-0131">Cell cycle</keyword>
<dbReference type="InterPro" id="IPR027417">
    <property type="entry name" value="P-loop_NTPase"/>
</dbReference>
<dbReference type="EMBL" id="KZ454988">
    <property type="protein sequence ID" value="PKI84799.1"/>
    <property type="molecule type" value="Genomic_DNA"/>
</dbReference>
<feature type="compositionally biased region" description="Polar residues" evidence="13">
    <location>
        <begin position="433"/>
        <end position="443"/>
    </location>
</feature>
<dbReference type="Gene3D" id="3.40.50.300">
    <property type="entry name" value="P-loop containing nucleotide triphosphate hydrolases"/>
    <property type="match status" value="2"/>
</dbReference>
<name>A0A2N1JE27_9BASI</name>
<keyword evidence="7 12" id="KW-0175">Coiled coil</keyword>
<comment type="similarity">
    <text evidence="2">Belongs to the SMC family. SMC4 subfamily.</text>
</comment>
<keyword evidence="4" id="KW-0547">Nucleotide-binding</keyword>
<keyword evidence="8" id="KW-0226">DNA condensation</keyword>
<keyword evidence="5" id="KW-0498">Mitosis</keyword>
<feature type="coiled-coil region" evidence="12">
    <location>
        <begin position="841"/>
        <end position="868"/>
    </location>
</feature>
<dbReference type="SUPFAM" id="SSF52540">
    <property type="entry name" value="P-loop containing nucleoside triphosphate hydrolases"/>
    <property type="match status" value="2"/>
</dbReference>
<evidence type="ECO:0000256" key="4">
    <source>
        <dbReference type="ARBA" id="ARBA00022741"/>
    </source>
</evidence>
<dbReference type="FunFam" id="3.40.50.300:FF:000585">
    <property type="entry name" value="Structural maintenance of chromosomes 4"/>
    <property type="match status" value="1"/>
</dbReference>
<dbReference type="GO" id="GO:0051301">
    <property type="term" value="P:cell division"/>
    <property type="evidence" value="ECO:0007669"/>
    <property type="project" value="UniProtKB-KW"/>
</dbReference>
<evidence type="ECO:0000256" key="5">
    <source>
        <dbReference type="ARBA" id="ARBA00022776"/>
    </source>
</evidence>
<accession>A0A2N1JE27</accession>
<comment type="subcellular location">
    <subcellularLocation>
        <location evidence="1 11">Nucleus</location>
    </subcellularLocation>
</comment>
<dbReference type="Gene3D" id="3.30.70.1620">
    <property type="match status" value="1"/>
</dbReference>
<evidence type="ECO:0000256" key="6">
    <source>
        <dbReference type="ARBA" id="ARBA00022840"/>
    </source>
</evidence>
<evidence type="ECO:0000256" key="12">
    <source>
        <dbReference type="SAM" id="Coils"/>
    </source>
</evidence>
<evidence type="ECO:0000256" key="3">
    <source>
        <dbReference type="ARBA" id="ARBA00022618"/>
    </source>
</evidence>
<keyword evidence="3" id="KW-0132">Cell division</keyword>
<feature type="coiled-coil region" evidence="12">
    <location>
        <begin position="929"/>
        <end position="1054"/>
    </location>
</feature>
<proteinExistence type="inferred from homology"/>
<dbReference type="GO" id="GO:0016887">
    <property type="term" value="F:ATP hydrolysis activity"/>
    <property type="evidence" value="ECO:0007669"/>
    <property type="project" value="InterPro"/>
</dbReference>
<reference evidence="15 16" key="1">
    <citation type="submission" date="2017-10" db="EMBL/GenBank/DDBJ databases">
        <title>A novel species of cold-tolerant Malassezia isolated from bats.</title>
        <authorList>
            <person name="Lorch J.M."/>
            <person name="Palmer J.M."/>
            <person name="Vanderwolf K.J."/>
            <person name="Schmidt K.Z."/>
            <person name="Verant M.L."/>
            <person name="Weller T.J."/>
            <person name="Blehert D.S."/>
        </authorList>
    </citation>
    <scope>NUCLEOTIDE SEQUENCE [LARGE SCALE GENOMIC DNA]</scope>
    <source>
        <strain evidence="15 16">NWHC:44797-103</strain>
    </source>
</reference>
<evidence type="ECO:0000313" key="15">
    <source>
        <dbReference type="EMBL" id="PKI84799.1"/>
    </source>
</evidence>
<feature type="domain" description="SMC hinge" evidence="14">
    <location>
        <begin position="630"/>
        <end position="745"/>
    </location>
</feature>
<evidence type="ECO:0000256" key="2">
    <source>
        <dbReference type="ARBA" id="ARBA00006005"/>
    </source>
</evidence>
<dbReference type="GO" id="GO:0007076">
    <property type="term" value="P:mitotic chromosome condensation"/>
    <property type="evidence" value="ECO:0007669"/>
    <property type="project" value="TreeGrafter"/>
</dbReference>
<dbReference type="PIRSF" id="PIRSF005719">
    <property type="entry name" value="SMC"/>
    <property type="match status" value="1"/>
</dbReference>
<dbReference type="STRING" id="2020962.A0A2N1JE27"/>
<dbReference type="SMART" id="SM00968">
    <property type="entry name" value="SMC_hinge"/>
    <property type="match status" value="1"/>
</dbReference>
<dbReference type="GO" id="GO:0000796">
    <property type="term" value="C:condensin complex"/>
    <property type="evidence" value="ECO:0007669"/>
    <property type="project" value="TreeGrafter"/>
</dbReference>
<evidence type="ECO:0000256" key="9">
    <source>
        <dbReference type="ARBA" id="ARBA00023242"/>
    </source>
</evidence>
<dbReference type="GO" id="GO:0005524">
    <property type="term" value="F:ATP binding"/>
    <property type="evidence" value="ECO:0007669"/>
    <property type="project" value="UniProtKB-KW"/>
</dbReference>
<evidence type="ECO:0000313" key="16">
    <source>
        <dbReference type="Proteomes" id="UP000232875"/>
    </source>
</evidence>
<dbReference type="GO" id="GO:0005634">
    <property type="term" value="C:nucleus"/>
    <property type="evidence" value="ECO:0007669"/>
    <property type="project" value="UniProtKB-SubCell"/>
</dbReference>
<evidence type="ECO:0000256" key="8">
    <source>
        <dbReference type="ARBA" id="ARBA00023067"/>
    </source>
</evidence>
<dbReference type="InterPro" id="IPR010935">
    <property type="entry name" value="SMC_hinge"/>
</dbReference>
<dbReference type="Gene3D" id="1.20.1060.20">
    <property type="match status" value="1"/>
</dbReference>
<keyword evidence="6" id="KW-0067">ATP-binding</keyword>
<evidence type="ECO:0000256" key="11">
    <source>
        <dbReference type="PIRNR" id="PIRNR005719"/>
    </source>
</evidence>
<dbReference type="SUPFAM" id="SSF75553">
    <property type="entry name" value="Smc hinge domain"/>
    <property type="match status" value="1"/>
</dbReference>
<feature type="compositionally biased region" description="Basic and acidic residues" evidence="13">
    <location>
        <begin position="17"/>
        <end position="27"/>
    </location>
</feature>
<dbReference type="Proteomes" id="UP000232875">
    <property type="component" value="Unassembled WGS sequence"/>
</dbReference>
<dbReference type="InterPro" id="IPR003395">
    <property type="entry name" value="RecF/RecN/SMC_N"/>
</dbReference>
<feature type="coiled-coil region" evidence="12">
    <location>
        <begin position="1098"/>
        <end position="1159"/>
    </location>
</feature>
<sequence>MVVERRAPSGRMRTRSGTHEVAEDATRAEAQVSPSLERRAPATPAQPKQNRMITTPHHRMQNPFTTPARTGMPLVTPARTAQRTFGSPVAPPVPQKRLVIHKLVLQDFKSYAGRQEIGPFHKSFSSVVGPNGSGKSNVIDSLLFVFGWRANKMRQGKLSELIYNRQGAAPPQHCTVEVWFREIIDVPGSEEFTVVPNSRLIVARSASRNNTSQYTIDGKRSNFTQVTTLLRERGIDLDHKRFLILQGEVESIAQMPPKARTEHDEGLLEYLEDIIGTSDYKQPIAEHANAVDAANETRGEKMHRLKIVQRELDHLEPKRKQAEQYLRDHNELMRNQSRLWQRYMWEARAGLAKVSEESEMLAAQLSQEAEKHSEAQLQSQSVRDQFEAVAAEGSALEKQVHTLRKELGRHEKHDVELKAREKLLQGKRKKLTTALSDGKSNVSEARAEAQNADSEIERIHEEIAAHEAALEHEQSALERMCDDLESKTRVFNLQIQEKQQQLAPWAAKIREHNAARDVAMQERALLLEHEQEVQQRHTEAKAHVQDLHAALQEKHDEVAALESEKVGTADKAADDADMLEKMRSEEHTLRTKAAMARRTAEEAADAVAASKSHGEMLSNLTRQAELGFLSGLHGRLGSLGTIDARYDKAVSTACRALNDILVESVESGQECIEYLRKHNLGRARFLLLQSVKVDSKAMAPLATPENVPRLFDLIVPKDARYASAFYSELGDTLVARDLQQASRIAYGKRRWRVVTEDGQLIDKSGTMSGGGAKPKQGLMSSTLISDVSAEHAATLRKEAQAADAALQSHVKSLAHFSAIYERSTSRGPDIDHRLAMLAMDIRTNEQRIRQARQRVEEAEKECRENTGDAQRFQALDAQVEEHTSATASLHTTTQSIEAEIQALQEHILQVGGVELRTLQSKVEGVRGMLALANERLANVELSKAKAENEMKRYETSKHDNAAQLAALDTEIAELEDKQRAQSSAMDVLRTQVDELRYELEEKSARKKELKGVLEEHAEKLGAFCKFELEVKQQLEACEQRKTESEQQLASWSEKHAQLALHDANLAVDMRQAKSEPDVELDDVSLPPLSDAELETMDKQALLSTIEVMEKRMEENESNLDVLDEYRTTEEVFLSRAKELEDTTAVRDGAQQKFDALRKERLQRFMQGFSQISLKLKEMYQTITLGGNAELELVDSLDPFSEGILFSVMPPKKSWKNISNLSGGEKTLSSLALVFALHAYKPTPLYVMDEIDAALDFRNVSIIANIIKERTRGAQFIIISLRNNMFELSARLVGTCTARLRRRRAPANYRLLR</sequence>
<keyword evidence="9 11" id="KW-0539">Nucleus</keyword>
<organism evidence="15 16">
    <name type="scientific">Malassezia vespertilionis</name>
    <dbReference type="NCBI Taxonomy" id="2020962"/>
    <lineage>
        <taxon>Eukaryota</taxon>
        <taxon>Fungi</taxon>
        <taxon>Dikarya</taxon>
        <taxon>Basidiomycota</taxon>
        <taxon>Ustilaginomycotina</taxon>
        <taxon>Malasseziomycetes</taxon>
        <taxon>Malasseziales</taxon>
        <taxon>Malasseziaceae</taxon>
        <taxon>Malassezia</taxon>
    </lineage>
</organism>
<evidence type="ECO:0000259" key="14">
    <source>
        <dbReference type="SMART" id="SM00968"/>
    </source>
</evidence>
<dbReference type="Pfam" id="PF02463">
    <property type="entry name" value="SMC_N"/>
    <property type="match status" value="1"/>
</dbReference>